<proteinExistence type="inferred from homology"/>
<dbReference type="EMBL" id="CAJVPD010000177">
    <property type="protein sequence ID" value="CAG8362810.1"/>
    <property type="molecule type" value="Genomic_DNA"/>
</dbReference>
<feature type="transmembrane region" description="Helical" evidence="9">
    <location>
        <begin position="322"/>
        <end position="342"/>
    </location>
</feature>
<gene>
    <name evidence="10" type="ORF">PSALAMII_LOCUS3817</name>
</gene>
<evidence type="ECO:0000256" key="1">
    <source>
        <dbReference type="ARBA" id="ARBA00004141"/>
    </source>
</evidence>
<keyword evidence="3" id="KW-0813">Transport</keyword>
<comment type="caution">
    <text evidence="10">The sequence shown here is derived from an EMBL/GenBank/DDBJ whole genome shotgun (WGS) entry which is preliminary data.</text>
</comment>
<feature type="transmembrane region" description="Helical" evidence="9">
    <location>
        <begin position="226"/>
        <end position="246"/>
    </location>
</feature>
<evidence type="ECO:0000313" key="11">
    <source>
        <dbReference type="Proteomes" id="UP001152592"/>
    </source>
</evidence>
<evidence type="ECO:0000256" key="7">
    <source>
        <dbReference type="ARBA" id="ARBA00022989"/>
    </source>
</evidence>
<dbReference type="AlphaFoldDB" id="A0A9W4IW71"/>
<dbReference type="GO" id="GO:0015031">
    <property type="term" value="P:protein transport"/>
    <property type="evidence" value="ECO:0007669"/>
    <property type="project" value="UniProtKB-KW"/>
</dbReference>
<dbReference type="InterPro" id="IPR004648">
    <property type="entry name" value="Oligpept_transpt"/>
</dbReference>
<feature type="transmembrane region" description="Helical" evidence="9">
    <location>
        <begin position="86"/>
        <end position="107"/>
    </location>
</feature>
<feature type="transmembrane region" description="Helical" evidence="9">
    <location>
        <begin position="296"/>
        <end position="316"/>
    </location>
</feature>
<comment type="subcellular location">
    <subcellularLocation>
        <location evidence="1">Membrane</location>
        <topology evidence="1">Multi-pass membrane protein</topology>
    </subcellularLocation>
</comment>
<evidence type="ECO:0000256" key="3">
    <source>
        <dbReference type="ARBA" id="ARBA00022448"/>
    </source>
</evidence>
<organism evidence="10 11">
    <name type="scientific">Penicillium salamii</name>
    <dbReference type="NCBI Taxonomy" id="1612424"/>
    <lineage>
        <taxon>Eukaryota</taxon>
        <taxon>Fungi</taxon>
        <taxon>Dikarya</taxon>
        <taxon>Ascomycota</taxon>
        <taxon>Pezizomycotina</taxon>
        <taxon>Eurotiomycetes</taxon>
        <taxon>Eurotiomycetidae</taxon>
        <taxon>Eurotiales</taxon>
        <taxon>Aspergillaceae</taxon>
        <taxon>Penicillium</taxon>
    </lineage>
</organism>
<dbReference type="Pfam" id="PF03169">
    <property type="entry name" value="OPT"/>
    <property type="match status" value="1"/>
</dbReference>
<dbReference type="OrthoDB" id="2139957at2759"/>
<reference evidence="10" key="1">
    <citation type="submission" date="2021-07" db="EMBL/GenBank/DDBJ databases">
        <authorList>
            <person name="Branca A.L. A."/>
        </authorList>
    </citation>
    <scope>NUCLEOTIDE SEQUENCE</scope>
</reference>
<name>A0A9W4IW71_9EURO</name>
<evidence type="ECO:0000256" key="5">
    <source>
        <dbReference type="ARBA" id="ARBA00022856"/>
    </source>
</evidence>
<evidence type="ECO:0000256" key="2">
    <source>
        <dbReference type="ARBA" id="ARBA00008807"/>
    </source>
</evidence>
<dbReference type="GO" id="GO:0035673">
    <property type="term" value="F:oligopeptide transmembrane transporter activity"/>
    <property type="evidence" value="ECO:0007669"/>
    <property type="project" value="InterPro"/>
</dbReference>
<feature type="transmembrane region" description="Helical" evidence="9">
    <location>
        <begin position="145"/>
        <end position="163"/>
    </location>
</feature>
<evidence type="ECO:0000256" key="4">
    <source>
        <dbReference type="ARBA" id="ARBA00022692"/>
    </source>
</evidence>
<dbReference type="GO" id="GO:0016020">
    <property type="term" value="C:membrane"/>
    <property type="evidence" value="ECO:0007669"/>
    <property type="project" value="UniProtKB-SubCell"/>
</dbReference>
<evidence type="ECO:0000313" key="10">
    <source>
        <dbReference type="EMBL" id="CAG8362810.1"/>
    </source>
</evidence>
<keyword evidence="4 9" id="KW-0812">Transmembrane</keyword>
<evidence type="ECO:0000256" key="6">
    <source>
        <dbReference type="ARBA" id="ARBA00022927"/>
    </source>
</evidence>
<protein>
    <submittedName>
        <fullName evidence="10">Uncharacterized protein</fullName>
    </submittedName>
</protein>
<sequence>MLVYFLGNTWAQLFPDTSKVENWWKTRGGRGKTPKWNSALQFLNPGPFRLKEHAIIVICCSAAGDDNGATMLFAAQRLFYDLPPNATTIVLSLISIGLFGYGVCGFLRPICVWHPEAVYWANLPIVKTLQDLHWDRYQDSRQLRYFWYTVGGMAIYQVIPGYMFPWLNAVLIPCLASQNATGYKASVLTNLFGGATTNEGLGMFSLCFDWQYIGGTFLAFPLKLQLHQFIGIGLCSLVMLAIYYGNAWDSRSLPFMSTVLRTDSGKVYPSRAIFPGGRLGASLLEKYGTPRLTGGFAYGLLMANAAVSSFAGTLLYSLTYILVWQIGALFVHVVLFLGKDIWRSYRQSWKGQYADPHHTYMAQNYKDTPLW</sequence>
<dbReference type="Proteomes" id="UP001152592">
    <property type="component" value="Unassembled WGS sequence"/>
</dbReference>
<keyword evidence="6" id="KW-0653">Protein transport</keyword>
<comment type="similarity">
    <text evidence="2">Belongs to the oligopeptide OPT transporter family.</text>
</comment>
<evidence type="ECO:0000256" key="9">
    <source>
        <dbReference type="SAM" id="Phobius"/>
    </source>
</evidence>
<evidence type="ECO:0000256" key="8">
    <source>
        <dbReference type="ARBA" id="ARBA00023136"/>
    </source>
</evidence>
<accession>A0A9W4IW71</accession>
<dbReference type="PANTHER" id="PTHR22601">
    <property type="entry name" value="ISP4 LIKE PROTEIN"/>
    <property type="match status" value="1"/>
</dbReference>
<keyword evidence="5" id="KW-0571">Peptide transport</keyword>
<dbReference type="InterPro" id="IPR004813">
    <property type="entry name" value="OPT"/>
</dbReference>
<keyword evidence="8 9" id="KW-0472">Membrane</keyword>
<keyword evidence="7 9" id="KW-1133">Transmembrane helix</keyword>